<dbReference type="GeneID" id="41588409"/>
<keyword evidence="4" id="KW-1185">Reference proteome</keyword>
<name>A0A1N5UYE3_9ARCH</name>
<gene>
    <name evidence="3" type="ORF">CPM_1154</name>
    <name evidence="2" type="ORF">CSP5_1150</name>
</gene>
<evidence type="ECO:0000313" key="5">
    <source>
        <dbReference type="Proteomes" id="UP000195607"/>
    </source>
</evidence>
<dbReference type="EMBL" id="LT671858">
    <property type="protein sequence ID" value="SIM65379.1"/>
    <property type="molecule type" value="Genomic_DNA"/>
</dbReference>
<keyword evidence="2" id="KW-0131">Cell cycle</keyword>
<keyword evidence="2" id="KW-0132">Cell division</keyword>
<dbReference type="Proteomes" id="UP000195607">
    <property type="component" value="Chromosome I"/>
</dbReference>
<reference evidence="4" key="2">
    <citation type="submission" date="2016-06" db="EMBL/GenBank/DDBJ databases">
        <authorList>
            <person name="Toshchakov V.S."/>
        </authorList>
    </citation>
    <scope>NUCLEOTIDE SEQUENCE [LARGE SCALE GENOMIC DNA]</scope>
    <source>
        <strain>PM4 (JCM 30641</strain>
        <strain evidence="4">\VKM B-2940)</strain>
    </source>
</reference>
<dbReference type="RefSeq" id="WP_021789502.1">
    <property type="nucleotide sequence ID" value="NZ_LT671858.1"/>
</dbReference>
<dbReference type="KEGG" id="cdiv:CPM_1154"/>
<feature type="coiled-coil region" evidence="1">
    <location>
        <begin position="111"/>
        <end position="145"/>
    </location>
</feature>
<reference evidence="3" key="3">
    <citation type="submission" date="2016-06" db="EMBL/GenBank/DDBJ databases">
        <authorList>
            <person name="Olsen C.W."/>
            <person name="Carey S."/>
            <person name="Hinshaw L."/>
            <person name="Karasin A.I."/>
        </authorList>
    </citation>
    <scope>NUCLEOTIDE SEQUENCE [LARGE SCALE GENOMIC DNA]</scope>
    <source>
        <strain evidence="3">PM4</strain>
    </source>
</reference>
<dbReference type="AlphaFoldDB" id="A0A1N5UYE3"/>
<accession>A0A1N5UYE3</accession>
<sequence length="198" mass="22855">MAIKLRKSEDDKQFETRSKIRNYKSQIDRGLKRQQQLMAQAIANIKKAASIKDKKGMLNAAQNAVRIKSSVEYLKSFSLYLDNLEITFEFVYNERRNNEILSDANRELNKRMLSEEQARQIENNIQAINQKTEDLERRLEDQFGNINQSLDEFAARGGENVDEVIGSILGQNPPENQEKSNNEIDDLINKIMGENTKT</sequence>
<evidence type="ECO:0000313" key="2">
    <source>
        <dbReference type="EMBL" id="SIM65379.1"/>
    </source>
</evidence>
<dbReference type="GO" id="GO:0051301">
    <property type="term" value="P:cell division"/>
    <property type="evidence" value="ECO:0007669"/>
    <property type="project" value="UniProtKB-KW"/>
</dbReference>
<evidence type="ECO:0000313" key="4">
    <source>
        <dbReference type="Proteomes" id="UP000187822"/>
    </source>
</evidence>
<protein>
    <submittedName>
        <fullName evidence="2">Predicted ESCRT-III/Snf7 family cell division protein</fullName>
    </submittedName>
</protein>
<reference evidence="2 5" key="1">
    <citation type="submission" date="2016-04" db="EMBL/GenBank/DDBJ databases">
        <authorList>
            <person name="Evans L.H."/>
            <person name="Alamgir A."/>
            <person name="Owens N."/>
            <person name="Weber N.D."/>
            <person name="Virtaneva K."/>
            <person name="Barbian K."/>
            <person name="Babar A."/>
            <person name="Rosenke K."/>
        </authorList>
    </citation>
    <scope>NUCLEOTIDE SEQUENCE [LARGE SCALE GENOMIC DNA]</scope>
    <source>
        <strain evidence="2">S5</strain>
        <strain evidence="5">S5(T) (JCM 30642 \VKM B-2941)</strain>
    </source>
</reference>
<evidence type="ECO:0000256" key="1">
    <source>
        <dbReference type="SAM" id="Coils"/>
    </source>
</evidence>
<dbReference type="Proteomes" id="UP000187822">
    <property type="component" value="Chromosome I"/>
</dbReference>
<dbReference type="EMBL" id="LT719092">
    <property type="protein sequence ID" value="SJK84965.1"/>
    <property type="molecule type" value="Genomic_DNA"/>
</dbReference>
<keyword evidence="1" id="KW-0175">Coiled coil</keyword>
<proteinExistence type="predicted"/>
<dbReference type="STRING" id="1673428.CPM_1154"/>
<evidence type="ECO:0000313" key="3">
    <source>
        <dbReference type="EMBL" id="SJK84965.1"/>
    </source>
</evidence>
<organism evidence="2 5">
    <name type="scientific">Cuniculiplasma divulgatum</name>
    <dbReference type="NCBI Taxonomy" id="1673428"/>
    <lineage>
        <taxon>Archaea</taxon>
        <taxon>Methanobacteriati</taxon>
        <taxon>Thermoplasmatota</taxon>
        <taxon>Thermoplasmata</taxon>
        <taxon>Thermoplasmatales</taxon>
        <taxon>Cuniculiplasmataceae</taxon>
        <taxon>Cuniculiplasma</taxon>
    </lineage>
</organism>